<evidence type="ECO:0000256" key="2">
    <source>
        <dbReference type="ARBA" id="ARBA00022801"/>
    </source>
</evidence>
<dbReference type="InterPro" id="IPR041036">
    <property type="entry name" value="GH5_C"/>
</dbReference>
<dbReference type="InterPro" id="IPR013780">
    <property type="entry name" value="Glyco_hydro_b"/>
</dbReference>
<reference evidence="5 6" key="1">
    <citation type="journal article" date="2018" name="G3 (Bethesda)">
        <title>Phylogenetic and Phylogenomic Definition of Rhizopus Species.</title>
        <authorList>
            <person name="Gryganskyi A.P."/>
            <person name="Golan J."/>
            <person name="Dolatabadi S."/>
            <person name="Mondo S."/>
            <person name="Robb S."/>
            <person name="Idnurm A."/>
            <person name="Muszewska A."/>
            <person name="Steczkiewicz K."/>
            <person name="Masonjones S."/>
            <person name="Liao H.L."/>
            <person name="Gajdeczka M.T."/>
            <person name="Anike F."/>
            <person name="Vuek A."/>
            <person name="Anishchenko I.M."/>
            <person name="Voigt K."/>
            <person name="de Hoog G.S."/>
            <person name="Smith M.E."/>
            <person name="Heitman J."/>
            <person name="Vilgalys R."/>
            <person name="Stajich J.E."/>
        </authorList>
    </citation>
    <scope>NUCLEOTIDE SEQUENCE [LARGE SCALE GENOMIC DNA]</scope>
    <source>
        <strain evidence="5 6">LSU 92-RS-03</strain>
    </source>
</reference>
<dbReference type="Proteomes" id="UP000253551">
    <property type="component" value="Unassembled WGS sequence"/>
</dbReference>
<organism evidence="5 6">
    <name type="scientific">Rhizopus stolonifer</name>
    <name type="common">Rhizopus nigricans</name>
    <dbReference type="NCBI Taxonomy" id="4846"/>
    <lineage>
        <taxon>Eukaryota</taxon>
        <taxon>Fungi</taxon>
        <taxon>Fungi incertae sedis</taxon>
        <taxon>Mucoromycota</taxon>
        <taxon>Mucoromycotina</taxon>
        <taxon>Mucoromycetes</taxon>
        <taxon>Mucorales</taxon>
        <taxon>Mucorineae</taxon>
        <taxon>Rhizopodaceae</taxon>
        <taxon>Rhizopus</taxon>
    </lineage>
</organism>
<evidence type="ECO:0000256" key="3">
    <source>
        <dbReference type="ARBA" id="ARBA00023295"/>
    </source>
</evidence>
<evidence type="ECO:0000313" key="5">
    <source>
        <dbReference type="EMBL" id="RCH94985.1"/>
    </source>
</evidence>
<proteinExistence type="inferred from homology"/>
<dbReference type="InterPro" id="IPR017853">
    <property type="entry name" value="GH"/>
</dbReference>
<dbReference type="OrthoDB" id="9971853at2759"/>
<comment type="caution">
    <text evidence="5">The sequence shown here is derived from an EMBL/GenBank/DDBJ whole genome shotgun (WGS) entry which is preliminary data.</text>
</comment>
<evidence type="ECO:0000256" key="1">
    <source>
        <dbReference type="ARBA" id="ARBA00005641"/>
    </source>
</evidence>
<dbReference type="Pfam" id="PF18564">
    <property type="entry name" value="Glyco_hydro_5_C"/>
    <property type="match status" value="1"/>
</dbReference>
<gene>
    <name evidence="5" type="ORF">CU098_001673</name>
</gene>
<sequence>YANLIRSVHPEALLFVQPPVLEVPPHMPASLDRLVYAPHWYDGLTLVKKKWCNYNVDFINLNRGKYGTGPLRFLRALRVGEKAIRQCFVDQLSTIKTEGLDYIGDYPCIMGEIGIPYDMETGVSAKAFSFSFACWWNWLQSFFVASKEDPSLTIGSPLSSQNKALDANLNAMEKNLLNYSLWNYVPDNDAQWGDLWNGEDLSIWQTPADKTTITMESVASSSTVTPSEEADKLPWSIDAYGKSTDSLQSLLRQHQQQANCRNVVSLHRPHPRLTAGVPLTIHFVSPTEKLPASFEYTIKHRSQCDGPTEIFVPSCYFPPAQTKIASDYGDWKEYVRYEHYWVLHWTLKASDYTEAKITLEGVSLS</sequence>
<dbReference type="SUPFAM" id="SSF51445">
    <property type="entry name" value="(Trans)glycosidases"/>
    <property type="match status" value="1"/>
</dbReference>
<dbReference type="GO" id="GO:0050295">
    <property type="term" value="F:steryl-beta-glucosidase activity"/>
    <property type="evidence" value="ECO:0007669"/>
    <property type="project" value="TreeGrafter"/>
</dbReference>
<feature type="non-terminal residue" evidence="5">
    <location>
        <position position="1"/>
    </location>
</feature>
<dbReference type="STRING" id="4846.A0A367JYL5"/>
<evidence type="ECO:0000313" key="6">
    <source>
        <dbReference type="Proteomes" id="UP000253551"/>
    </source>
</evidence>
<feature type="domain" description="Glycoside hydrolase family 5 C-terminal" evidence="4">
    <location>
        <begin position="268"/>
        <end position="346"/>
    </location>
</feature>
<protein>
    <recommendedName>
        <fullName evidence="4">Glycoside hydrolase family 5 C-terminal domain-containing protein</fullName>
    </recommendedName>
</protein>
<dbReference type="AlphaFoldDB" id="A0A367JYL5"/>
<name>A0A367JYL5_RHIST</name>
<evidence type="ECO:0000259" key="4">
    <source>
        <dbReference type="Pfam" id="PF18564"/>
    </source>
</evidence>
<dbReference type="InterPro" id="IPR052066">
    <property type="entry name" value="Glycosphingolipid_Hydrolases"/>
</dbReference>
<dbReference type="PANTHER" id="PTHR31308:SF5">
    <property type="entry name" value="ERGOSTERYL-BETA-GLUCOSIDASE"/>
    <property type="match status" value="1"/>
</dbReference>
<dbReference type="GO" id="GO:1904462">
    <property type="term" value="P:ergosteryl 3-beta-D-glucoside catabolic process"/>
    <property type="evidence" value="ECO:0007669"/>
    <property type="project" value="TreeGrafter"/>
</dbReference>
<dbReference type="Gene3D" id="2.60.40.1180">
    <property type="entry name" value="Golgi alpha-mannosidase II"/>
    <property type="match status" value="1"/>
</dbReference>
<keyword evidence="2" id="KW-0378">Hydrolase</keyword>
<accession>A0A367JYL5</accession>
<dbReference type="PANTHER" id="PTHR31308">
    <property type="match status" value="1"/>
</dbReference>
<comment type="similarity">
    <text evidence="1">Belongs to the glycosyl hydrolase 5 (cellulase A) family.</text>
</comment>
<keyword evidence="3" id="KW-0326">Glycosidase</keyword>
<dbReference type="Gene3D" id="3.20.20.80">
    <property type="entry name" value="Glycosidases"/>
    <property type="match status" value="1"/>
</dbReference>
<keyword evidence="6" id="KW-1185">Reference proteome</keyword>
<dbReference type="EMBL" id="PJQM01002486">
    <property type="protein sequence ID" value="RCH94985.1"/>
    <property type="molecule type" value="Genomic_DNA"/>
</dbReference>